<comment type="caution">
    <text evidence="1">The sequence shown here is derived from an EMBL/GenBank/DDBJ whole genome shotgun (WGS) entry which is preliminary data.</text>
</comment>
<evidence type="ECO:0000313" key="1">
    <source>
        <dbReference type="EMBL" id="KAI3715626.1"/>
    </source>
</evidence>
<keyword evidence="2" id="KW-1185">Reference proteome</keyword>
<evidence type="ECO:0000313" key="2">
    <source>
        <dbReference type="Proteomes" id="UP001055879"/>
    </source>
</evidence>
<accession>A0ACB9B093</accession>
<protein>
    <submittedName>
        <fullName evidence="1">Uncharacterized protein</fullName>
    </submittedName>
</protein>
<gene>
    <name evidence="1" type="ORF">L6452_22612</name>
</gene>
<dbReference type="Proteomes" id="UP001055879">
    <property type="component" value="Linkage Group LG07"/>
</dbReference>
<reference evidence="2" key="1">
    <citation type="journal article" date="2022" name="Mol. Ecol. Resour.">
        <title>The genomes of chicory, endive, great burdock and yacon provide insights into Asteraceae palaeo-polyploidization history and plant inulin production.</title>
        <authorList>
            <person name="Fan W."/>
            <person name="Wang S."/>
            <person name="Wang H."/>
            <person name="Wang A."/>
            <person name="Jiang F."/>
            <person name="Liu H."/>
            <person name="Zhao H."/>
            <person name="Xu D."/>
            <person name="Zhang Y."/>
        </authorList>
    </citation>
    <scope>NUCLEOTIDE SEQUENCE [LARGE SCALE GENOMIC DNA]</scope>
    <source>
        <strain evidence="2">cv. Niubang</strain>
    </source>
</reference>
<proteinExistence type="predicted"/>
<reference evidence="1 2" key="2">
    <citation type="journal article" date="2022" name="Mol. Ecol. Resour.">
        <title>The genomes of chicory, endive, great burdock and yacon provide insights into Asteraceae paleo-polyploidization history and plant inulin production.</title>
        <authorList>
            <person name="Fan W."/>
            <person name="Wang S."/>
            <person name="Wang H."/>
            <person name="Wang A."/>
            <person name="Jiang F."/>
            <person name="Liu H."/>
            <person name="Zhao H."/>
            <person name="Xu D."/>
            <person name="Zhang Y."/>
        </authorList>
    </citation>
    <scope>NUCLEOTIDE SEQUENCE [LARGE SCALE GENOMIC DNA]</scope>
    <source>
        <strain evidence="2">cv. Niubang</strain>
    </source>
</reference>
<organism evidence="1 2">
    <name type="scientific">Arctium lappa</name>
    <name type="common">Greater burdock</name>
    <name type="synonym">Lappa major</name>
    <dbReference type="NCBI Taxonomy" id="4217"/>
    <lineage>
        <taxon>Eukaryota</taxon>
        <taxon>Viridiplantae</taxon>
        <taxon>Streptophyta</taxon>
        <taxon>Embryophyta</taxon>
        <taxon>Tracheophyta</taxon>
        <taxon>Spermatophyta</taxon>
        <taxon>Magnoliopsida</taxon>
        <taxon>eudicotyledons</taxon>
        <taxon>Gunneridae</taxon>
        <taxon>Pentapetalae</taxon>
        <taxon>asterids</taxon>
        <taxon>campanulids</taxon>
        <taxon>Asterales</taxon>
        <taxon>Asteraceae</taxon>
        <taxon>Carduoideae</taxon>
        <taxon>Cardueae</taxon>
        <taxon>Arctiinae</taxon>
        <taxon>Arctium</taxon>
    </lineage>
</organism>
<dbReference type="EMBL" id="CM042053">
    <property type="protein sequence ID" value="KAI3715626.1"/>
    <property type="molecule type" value="Genomic_DNA"/>
</dbReference>
<sequence>MCHVSPFQLSHPSPFGSNHVGSGRRISMPSSQLNSLKSTPFNKQNLDLFASKYLEKMAYLTSTIHLIRVQI</sequence>
<name>A0ACB9B093_ARCLA</name>